<gene>
    <name evidence="1" type="ORF">ABVT43_11675</name>
</gene>
<accession>A0ABV2BW57</accession>
<dbReference type="Pfam" id="PF06097">
    <property type="entry name" value="DUF945"/>
    <property type="match status" value="1"/>
</dbReference>
<evidence type="ECO:0000313" key="1">
    <source>
        <dbReference type="EMBL" id="MET1255787.1"/>
    </source>
</evidence>
<sequence length="430" mass="47908">MKKLIIIILALVLITPFLIGLKVETEYRILIDNMNADPTYHIEITAFNKGWLTSDAKVKITPVLPFNEQEQSPFELQLIQNLQHGPLLWRTNGLGFGLVDSSISFEFPADIQQQLNKVNTSNKEPLSITSRTSFDLSSKIHLELLPFKIIDNQFEVEVKQGTSLLTVTPDGQLKGQSSWGGISLKDELNQQIAIEKSSTNIDMTLVTGEMFSPNAIFAGMMDLSIESMVASGNDPTEKLTFKNMKLNAQSDANLETVGFKFALSSQLIESAFQKFEDFNFNFQIENFDTKTSQAISELLTKVQAGTVDPMQSSVQFQDMLPALIAKNPIIKITQLGATTTSGKLNNQLQVQFDQQIYDANNPMTMITAINATASGYAPEVFFNELGMAANIEQLVSQQYLKRENDNLTYQFSFKNGQALLNNQPIPLGMF</sequence>
<comment type="caution">
    <text evidence="1">The sequence shown here is derived from an EMBL/GenBank/DDBJ whole genome shotgun (WGS) entry which is preliminary data.</text>
</comment>
<organism evidence="1 2">
    <name type="scientific">Aliikangiella maris</name>
    <dbReference type="NCBI Taxonomy" id="3162458"/>
    <lineage>
        <taxon>Bacteria</taxon>
        <taxon>Pseudomonadati</taxon>
        <taxon>Pseudomonadota</taxon>
        <taxon>Gammaproteobacteria</taxon>
        <taxon>Oceanospirillales</taxon>
        <taxon>Pleioneaceae</taxon>
        <taxon>Aliikangiella</taxon>
    </lineage>
</organism>
<name>A0ABV2BW57_9GAMM</name>
<dbReference type="InterPro" id="IPR010352">
    <property type="entry name" value="DUF945"/>
</dbReference>
<reference evidence="1 2" key="1">
    <citation type="submission" date="2024-06" db="EMBL/GenBank/DDBJ databases">
        <authorList>
            <person name="Li F."/>
        </authorList>
    </citation>
    <scope>NUCLEOTIDE SEQUENCE [LARGE SCALE GENOMIC DNA]</scope>
    <source>
        <strain evidence="1 2">GXAS 311</strain>
    </source>
</reference>
<dbReference type="RefSeq" id="WP_353896372.1">
    <property type="nucleotide sequence ID" value="NZ_JBEVCJ010000013.1"/>
</dbReference>
<proteinExistence type="predicted"/>
<dbReference type="EMBL" id="JBEVCJ010000013">
    <property type="protein sequence ID" value="MET1255787.1"/>
    <property type="molecule type" value="Genomic_DNA"/>
</dbReference>
<keyword evidence="2" id="KW-1185">Reference proteome</keyword>
<protein>
    <submittedName>
        <fullName evidence="1">DUF945 family protein</fullName>
    </submittedName>
</protein>
<evidence type="ECO:0000313" key="2">
    <source>
        <dbReference type="Proteomes" id="UP001548189"/>
    </source>
</evidence>
<dbReference type="Proteomes" id="UP001548189">
    <property type="component" value="Unassembled WGS sequence"/>
</dbReference>